<evidence type="ECO:0000313" key="2">
    <source>
        <dbReference type="EMBL" id="MFK2900230.1"/>
    </source>
</evidence>
<feature type="transmembrane region" description="Helical" evidence="1">
    <location>
        <begin position="29"/>
        <end position="48"/>
    </location>
</feature>
<reference evidence="2 3" key="1">
    <citation type="submission" date="2020-10" db="EMBL/GenBank/DDBJ databases">
        <title>Phylogeny of dyella-like bacteria.</title>
        <authorList>
            <person name="Fu J."/>
        </authorList>
    </citation>
    <scope>NUCLEOTIDE SEQUENCE [LARGE SCALE GENOMIC DNA]</scope>
    <source>
        <strain evidence="2 3">JP1</strain>
    </source>
</reference>
<evidence type="ECO:0000256" key="1">
    <source>
        <dbReference type="SAM" id="Phobius"/>
    </source>
</evidence>
<evidence type="ECO:0000313" key="3">
    <source>
        <dbReference type="Proteomes" id="UP001620461"/>
    </source>
</evidence>
<dbReference type="EMBL" id="JADIKJ010000007">
    <property type="protein sequence ID" value="MFK2900230.1"/>
    <property type="molecule type" value="Genomic_DNA"/>
</dbReference>
<keyword evidence="1" id="KW-1133">Transmembrane helix</keyword>
<keyword evidence="1" id="KW-0472">Membrane</keyword>
<proteinExistence type="predicted"/>
<gene>
    <name evidence="2" type="ORF">ISP15_07770</name>
</gene>
<accession>A0ABW8JKB3</accession>
<dbReference type="RefSeq" id="WP_404546659.1">
    <property type="nucleotide sequence ID" value="NZ_JADIKJ010000007.1"/>
</dbReference>
<name>A0ABW8JKB3_9GAMM</name>
<evidence type="ECO:0008006" key="4">
    <source>
        <dbReference type="Google" id="ProtNLM"/>
    </source>
</evidence>
<keyword evidence="3" id="KW-1185">Reference proteome</keyword>
<dbReference type="Proteomes" id="UP001620461">
    <property type="component" value="Unassembled WGS sequence"/>
</dbReference>
<comment type="caution">
    <text evidence="2">The sequence shown here is derived from an EMBL/GenBank/DDBJ whole genome shotgun (WGS) entry which is preliminary data.</text>
</comment>
<sequence length="55" mass="5879">MGCLPLPVLFLLGAFIGRAFWGNNGMLWGSGIGLATGLLSAGAFIWLLRSDRNKK</sequence>
<organism evidence="2 3">
    <name type="scientific">Dyella jejuensis</name>
    <dbReference type="NCBI Taxonomy" id="1432009"/>
    <lineage>
        <taxon>Bacteria</taxon>
        <taxon>Pseudomonadati</taxon>
        <taxon>Pseudomonadota</taxon>
        <taxon>Gammaproteobacteria</taxon>
        <taxon>Lysobacterales</taxon>
        <taxon>Rhodanobacteraceae</taxon>
        <taxon>Dyella</taxon>
    </lineage>
</organism>
<keyword evidence="1" id="KW-0812">Transmembrane</keyword>
<protein>
    <recommendedName>
        <fullName evidence="4">AtpZ/AtpI family protein</fullName>
    </recommendedName>
</protein>